<keyword evidence="3 10" id="KW-0328">Glycosyltransferase</keyword>
<keyword evidence="6 8" id="KW-1133">Transmembrane helix</keyword>
<reference evidence="10 11" key="1">
    <citation type="submission" date="2017-03" db="EMBL/GenBank/DDBJ databases">
        <title>Genome sequencing of Shewanella japonica KCTC 22435.</title>
        <authorList>
            <person name="Kim K.M."/>
        </authorList>
    </citation>
    <scope>NUCLEOTIDE SEQUENCE [LARGE SCALE GENOMIC DNA]</scope>
    <source>
        <strain evidence="10 11">KCTC 22435</strain>
    </source>
</reference>
<evidence type="ECO:0000256" key="8">
    <source>
        <dbReference type="SAM" id="Phobius"/>
    </source>
</evidence>
<evidence type="ECO:0000256" key="5">
    <source>
        <dbReference type="ARBA" id="ARBA00022692"/>
    </source>
</evidence>
<feature type="transmembrane region" description="Helical" evidence="8">
    <location>
        <begin position="368"/>
        <end position="387"/>
    </location>
</feature>
<keyword evidence="5 8" id="KW-0812">Transmembrane</keyword>
<dbReference type="PANTHER" id="PTHR33908">
    <property type="entry name" value="MANNOSYLTRANSFERASE YKCB-RELATED"/>
    <property type="match status" value="1"/>
</dbReference>
<name>A0ABN4YG99_9GAMM</name>
<evidence type="ECO:0000259" key="9">
    <source>
        <dbReference type="Pfam" id="PF02366"/>
    </source>
</evidence>
<dbReference type="GO" id="GO:0016757">
    <property type="term" value="F:glycosyltransferase activity"/>
    <property type="evidence" value="ECO:0007669"/>
    <property type="project" value="UniProtKB-KW"/>
</dbReference>
<feature type="transmembrane region" description="Helical" evidence="8">
    <location>
        <begin position="182"/>
        <end position="204"/>
    </location>
</feature>
<dbReference type="Pfam" id="PF02366">
    <property type="entry name" value="PMT"/>
    <property type="match status" value="1"/>
</dbReference>
<keyword evidence="2" id="KW-1003">Cell membrane</keyword>
<dbReference type="RefSeq" id="WP_080915075.1">
    <property type="nucleotide sequence ID" value="NZ_CP020472.1"/>
</dbReference>
<dbReference type="PANTHER" id="PTHR33908:SF3">
    <property type="entry name" value="UNDECAPRENYL PHOSPHATE-ALPHA-4-AMINO-4-DEOXY-L-ARABINOSE ARABINOSYL TRANSFERASE"/>
    <property type="match status" value="1"/>
</dbReference>
<evidence type="ECO:0000313" key="10">
    <source>
        <dbReference type="EMBL" id="ARD21310.1"/>
    </source>
</evidence>
<evidence type="ECO:0000256" key="1">
    <source>
        <dbReference type="ARBA" id="ARBA00004651"/>
    </source>
</evidence>
<feature type="transmembrane region" description="Helical" evidence="8">
    <location>
        <begin position="117"/>
        <end position="138"/>
    </location>
</feature>
<sequence length="480" mass="54195">MNALQSPSHKSNPLGTNLIWLLMGVLLVRLVSLALYPLMDTTEARYGEMARLMAETGNWLTPQFDYGVPFWGKPPLQNWMSASFIELFANNEFFLRLPHFIVGVLSLALVVKFAKRFSINGLTVAIIYATTTVFYVCLGTVMTDMGLLLGLTLAFIGFYLAWQGEYFWGYAGFAGLAIGLMAKGPVVIAIFGIGVSLWMLWAVGPINMWRELWQKVPLLSGLTLMLSLVLPWYVMAEQATPGFIQYFIVGEHWSRFVDSGWKGDLYGTAHDEARGTIWMYFAVACLPWSFFLPRGLYRLYQNNSGANTEVSQQNKGFDSFTKFLICWMISPMVLFTLAGNILPAYVLPAAPALALLIAYAWKGDVIRRFVTIATSIPLLLMVVVGVLNTGVSKEKSDKWLLEQRLYDLPVYYWLQQPFSSRYYSEGKAVVVNDEEQLIRLQNTPYYIVVTQTQLTKYDSFATCKLEVETKKKVLMLCGES</sequence>
<evidence type="ECO:0000256" key="2">
    <source>
        <dbReference type="ARBA" id="ARBA00022475"/>
    </source>
</evidence>
<keyword evidence="7 8" id="KW-0472">Membrane</keyword>
<gene>
    <name evidence="10" type="ORF">SJ2017_0979</name>
</gene>
<feature type="transmembrane region" description="Helical" evidence="8">
    <location>
        <begin position="216"/>
        <end position="234"/>
    </location>
</feature>
<evidence type="ECO:0000256" key="4">
    <source>
        <dbReference type="ARBA" id="ARBA00022679"/>
    </source>
</evidence>
<evidence type="ECO:0000256" key="3">
    <source>
        <dbReference type="ARBA" id="ARBA00022676"/>
    </source>
</evidence>
<feature type="transmembrane region" description="Helical" evidence="8">
    <location>
        <begin position="145"/>
        <end position="162"/>
    </location>
</feature>
<feature type="domain" description="ArnT-like N-terminal" evidence="9">
    <location>
        <begin position="39"/>
        <end position="247"/>
    </location>
</feature>
<feature type="transmembrane region" description="Helical" evidence="8">
    <location>
        <begin position="320"/>
        <end position="338"/>
    </location>
</feature>
<organism evidence="10 11">
    <name type="scientific">Shewanella japonica</name>
    <dbReference type="NCBI Taxonomy" id="93973"/>
    <lineage>
        <taxon>Bacteria</taxon>
        <taxon>Pseudomonadati</taxon>
        <taxon>Pseudomonadota</taxon>
        <taxon>Gammaproteobacteria</taxon>
        <taxon>Alteromonadales</taxon>
        <taxon>Shewanellaceae</taxon>
        <taxon>Shewanella</taxon>
    </lineage>
</organism>
<keyword evidence="11" id="KW-1185">Reference proteome</keyword>
<comment type="subcellular location">
    <subcellularLocation>
        <location evidence="1">Cell membrane</location>
        <topology evidence="1">Multi-pass membrane protein</topology>
    </subcellularLocation>
</comment>
<dbReference type="Proteomes" id="UP000191820">
    <property type="component" value="Chromosome"/>
</dbReference>
<feature type="transmembrane region" description="Helical" evidence="8">
    <location>
        <begin position="93"/>
        <end position="111"/>
    </location>
</feature>
<feature type="transmembrane region" description="Helical" evidence="8">
    <location>
        <begin position="18"/>
        <end position="39"/>
    </location>
</feature>
<evidence type="ECO:0000256" key="6">
    <source>
        <dbReference type="ARBA" id="ARBA00022989"/>
    </source>
</evidence>
<protein>
    <submittedName>
        <fullName evidence="10">Dolichyl-phosphate-mannose--protein mannosyltransferase</fullName>
    </submittedName>
</protein>
<evidence type="ECO:0000313" key="11">
    <source>
        <dbReference type="Proteomes" id="UP000191820"/>
    </source>
</evidence>
<accession>A0ABN4YG99</accession>
<dbReference type="InterPro" id="IPR050297">
    <property type="entry name" value="LipidA_mod_glycosyltrf_83"/>
</dbReference>
<evidence type="ECO:0000256" key="7">
    <source>
        <dbReference type="ARBA" id="ARBA00023136"/>
    </source>
</evidence>
<keyword evidence="4" id="KW-0808">Transferase</keyword>
<proteinExistence type="predicted"/>
<dbReference type="InterPro" id="IPR003342">
    <property type="entry name" value="ArnT-like_N"/>
</dbReference>
<dbReference type="EMBL" id="CP020472">
    <property type="protein sequence ID" value="ARD21310.1"/>
    <property type="molecule type" value="Genomic_DNA"/>
</dbReference>
<feature type="transmembrane region" description="Helical" evidence="8">
    <location>
        <begin position="277"/>
        <end position="300"/>
    </location>
</feature>